<keyword evidence="10" id="KW-1185">Reference proteome</keyword>
<evidence type="ECO:0000256" key="6">
    <source>
        <dbReference type="ARBA" id="ARBA00093325"/>
    </source>
</evidence>
<dbReference type="Pfam" id="PF00628">
    <property type="entry name" value="PHD"/>
    <property type="match status" value="1"/>
</dbReference>
<dbReference type="GO" id="GO:0005634">
    <property type="term" value="C:nucleus"/>
    <property type="evidence" value="ECO:0000318"/>
    <property type="project" value="GO_Central"/>
</dbReference>
<dbReference type="GO" id="GO:0010468">
    <property type="term" value="P:regulation of gene expression"/>
    <property type="evidence" value="ECO:0000318"/>
    <property type="project" value="GO_Central"/>
</dbReference>
<evidence type="ECO:0000256" key="3">
    <source>
        <dbReference type="ARBA" id="ARBA00022771"/>
    </source>
</evidence>
<feature type="region of interest" description="Disordered" evidence="7">
    <location>
        <begin position="213"/>
        <end position="294"/>
    </location>
</feature>
<dbReference type="Proteomes" id="UP000001646">
    <property type="component" value="Unplaced"/>
</dbReference>
<dbReference type="GeneTree" id="ENSGT00390000015391"/>
<name>A0A803SPP5_ANOCA</name>
<dbReference type="InterPro" id="IPR000253">
    <property type="entry name" value="FHA_dom"/>
</dbReference>
<reference evidence="9" key="3">
    <citation type="submission" date="2025-09" db="UniProtKB">
        <authorList>
            <consortium name="Ensembl"/>
        </authorList>
    </citation>
    <scope>IDENTIFICATION</scope>
</reference>
<dbReference type="RefSeq" id="XP_003228386.1">
    <property type="nucleotide sequence ID" value="XM_003228338.4"/>
</dbReference>
<evidence type="ECO:0000256" key="4">
    <source>
        <dbReference type="ARBA" id="ARBA00022833"/>
    </source>
</evidence>
<dbReference type="InterPro" id="IPR008984">
    <property type="entry name" value="SMAD_FHA_dom_sf"/>
</dbReference>
<dbReference type="Ensembl" id="ENSACAT00000052139.1">
    <property type="protein sequence ID" value="ENSACAP00000024935.1"/>
    <property type="gene ID" value="ENSACAG00000044982.1"/>
</dbReference>
<evidence type="ECO:0000256" key="5">
    <source>
        <dbReference type="ARBA" id="ARBA00023242"/>
    </source>
</evidence>
<feature type="compositionally biased region" description="Basic and acidic residues" evidence="7">
    <location>
        <begin position="284"/>
        <end position="294"/>
    </location>
</feature>
<proteinExistence type="predicted"/>
<evidence type="ECO:0000256" key="7">
    <source>
        <dbReference type="SAM" id="MobiDB-lite"/>
    </source>
</evidence>
<dbReference type="OrthoDB" id="436852at2759"/>
<keyword evidence="3" id="KW-0863">Zinc-finger</keyword>
<evidence type="ECO:0000313" key="10">
    <source>
        <dbReference type="Proteomes" id="UP000001646"/>
    </source>
</evidence>
<dbReference type="PANTHER" id="PTHR15464:SF1">
    <property type="entry name" value="TRANSCRIPTION FACTOR 19"/>
    <property type="match status" value="1"/>
</dbReference>
<evidence type="ECO:0000256" key="1">
    <source>
        <dbReference type="ARBA" id="ARBA00004123"/>
    </source>
</evidence>
<dbReference type="InterPro" id="IPR039095">
    <property type="entry name" value="TCF19_PHD"/>
</dbReference>
<keyword evidence="2" id="KW-0479">Metal-binding</keyword>
<reference evidence="9" key="1">
    <citation type="submission" date="2009-12" db="EMBL/GenBank/DDBJ databases">
        <title>The Genome Sequence of Anolis carolinensis (Green Anole Lizard).</title>
        <authorList>
            <consortium name="The Genome Sequencing Platform"/>
            <person name="Di Palma F."/>
            <person name="Alfoldi J."/>
            <person name="Heiman D."/>
            <person name="Young S."/>
            <person name="Grabherr M."/>
            <person name="Johnson J."/>
            <person name="Lander E.S."/>
            <person name="Lindblad-Toh K."/>
        </authorList>
    </citation>
    <scope>NUCLEOTIDE SEQUENCE [LARGE SCALE GENOMIC DNA]</scope>
    <source>
        <strain evidence="9">JBL SC #1</strain>
    </source>
</reference>
<dbReference type="GeneID" id="100559097"/>
<dbReference type="PROSITE" id="PS50006">
    <property type="entry name" value="FHA_DOMAIN"/>
    <property type="match status" value="1"/>
</dbReference>
<dbReference type="CDD" id="cd15609">
    <property type="entry name" value="PHD_TCF19"/>
    <property type="match status" value="1"/>
</dbReference>
<evidence type="ECO:0000256" key="2">
    <source>
        <dbReference type="ARBA" id="ARBA00022723"/>
    </source>
</evidence>
<dbReference type="InterPro" id="IPR013083">
    <property type="entry name" value="Znf_RING/FYVE/PHD"/>
</dbReference>
<sequence length="384" mass="42871">MLSEALPCFQLLRMGPASPGDSPNRDLYTFRPSRPSCTYRLGRRAEVCDVILLSEQNPALISRIHAEIHAERDADSTAGEWQVSLIDHSTHGTYVNAVRISHGKRVDLNDGDLLTFGHPNPVPEGCALPPPHGNSEFYFLFQKVHVRPQDFAAITEPKAPWASSSGFRPVLPSGNHRIRPLSRHSPTSLSCRSKATLILSSIGSLSKLKPQPFTFSLDRGRSTDPPAQPKPSRNRRKSAHTLLPELEDEITRLEEEQPLPDKEQRLGRSYTHCHNSPLQLQPRRVPEESRNPQEDLRPKLHVVPSVKRRGRPRKNPLGGTAQVFSQTLSSSEPCAAPRCHLPQDEMVAWVQCDGCDAWFHIACVGCSYNAVKEEDFRCSACRST</sequence>
<dbReference type="SUPFAM" id="SSF57903">
    <property type="entry name" value="FYVE/PHD zinc finger"/>
    <property type="match status" value="1"/>
</dbReference>
<dbReference type="SUPFAM" id="SSF49879">
    <property type="entry name" value="SMAD/FHA domain"/>
    <property type="match status" value="1"/>
</dbReference>
<dbReference type="CTD" id="6941"/>
<dbReference type="Gene3D" id="3.30.40.10">
    <property type="entry name" value="Zinc/RING finger domain, C3HC4 (zinc finger)"/>
    <property type="match status" value="1"/>
</dbReference>
<dbReference type="KEGG" id="acs:100559097"/>
<dbReference type="GO" id="GO:0008270">
    <property type="term" value="F:zinc ion binding"/>
    <property type="evidence" value="ECO:0007669"/>
    <property type="project" value="UniProtKB-KW"/>
</dbReference>
<protein>
    <recommendedName>
        <fullName evidence="8">FHA domain-containing protein</fullName>
    </recommendedName>
</protein>
<accession>A0A803SPP5</accession>
<dbReference type="CDD" id="cd22685">
    <property type="entry name" value="FHA_TCF19"/>
    <property type="match status" value="1"/>
</dbReference>
<comment type="function">
    <text evidence="6">Potential transcription factor that may play a role in the regulation of genes involved in cell cycle G1/S transition. May bind to regulatory elements of genes, including the promoter of the transcription factor FOXO1.</text>
</comment>
<evidence type="ECO:0000259" key="8">
    <source>
        <dbReference type="PROSITE" id="PS50006"/>
    </source>
</evidence>
<keyword evidence="5" id="KW-0539">Nucleus</keyword>
<evidence type="ECO:0000313" key="9">
    <source>
        <dbReference type="Ensembl" id="ENSACAP00000024935.1"/>
    </source>
</evidence>
<dbReference type="InterPro" id="IPR042803">
    <property type="entry name" value="TCF19"/>
</dbReference>
<organism evidence="9 10">
    <name type="scientific">Anolis carolinensis</name>
    <name type="common">Green anole</name>
    <name type="synonym">American chameleon</name>
    <dbReference type="NCBI Taxonomy" id="28377"/>
    <lineage>
        <taxon>Eukaryota</taxon>
        <taxon>Metazoa</taxon>
        <taxon>Chordata</taxon>
        <taxon>Craniata</taxon>
        <taxon>Vertebrata</taxon>
        <taxon>Euteleostomi</taxon>
        <taxon>Lepidosauria</taxon>
        <taxon>Squamata</taxon>
        <taxon>Bifurcata</taxon>
        <taxon>Unidentata</taxon>
        <taxon>Episquamata</taxon>
        <taxon>Toxicofera</taxon>
        <taxon>Iguania</taxon>
        <taxon>Dactyloidae</taxon>
        <taxon>Anolis</taxon>
    </lineage>
</organism>
<dbReference type="Pfam" id="PF00498">
    <property type="entry name" value="FHA"/>
    <property type="match status" value="1"/>
</dbReference>
<feature type="domain" description="FHA" evidence="8">
    <location>
        <begin position="39"/>
        <end position="100"/>
    </location>
</feature>
<comment type="subcellular location">
    <subcellularLocation>
        <location evidence="1">Nucleus</location>
    </subcellularLocation>
</comment>
<dbReference type="PANTHER" id="PTHR15464">
    <property type="entry name" value="TRANSCRIPTION FACTOR 19"/>
    <property type="match status" value="1"/>
</dbReference>
<dbReference type="InterPro" id="IPR011011">
    <property type="entry name" value="Znf_FYVE_PHD"/>
</dbReference>
<keyword evidence="4" id="KW-0862">Zinc</keyword>
<feature type="compositionally biased region" description="Basic and acidic residues" evidence="7">
    <location>
        <begin position="249"/>
        <end position="266"/>
    </location>
</feature>
<reference evidence="9" key="2">
    <citation type="submission" date="2025-08" db="UniProtKB">
        <authorList>
            <consortium name="Ensembl"/>
        </authorList>
    </citation>
    <scope>IDENTIFICATION</scope>
</reference>
<dbReference type="SMART" id="SM00240">
    <property type="entry name" value="FHA"/>
    <property type="match status" value="1"/>
</dbReference>
<dbReference type="InParanoid" id="A0A803SPP5"/>
<dbReference type="AlphaFoldDB" id="A0A803SPP5"/>
<dbReference type="InterPro" id="IPR019787">
    <property type="entry name" value="Znf_PHD-finger"/>
</dbReference>
<dbReference type="Gene3D" id="2.60.200.20">
    <property type="match status" value="1"/>
</dbReference>
<dbReference type="InterPro" id="IPR001965">
    <property type="entry name" value="Znf_PHD"/>
</dbReference>
<gene>
    <name evidence="9" type="primary">tcf19</name>
</gene>
<dbReference type="SMART" id="SM00249">
    <property type="entry name" value="PHD"/>
    <property type="match status" value="1"/>
</dbReference>